<protein>
    <submittedName>
        <fullName evidence="1">Uncharacterized protein</fullName>
    </submittedName>
</protein>
<gene>
    <name evidence="1" type="ORF">SDC9_114112</name>
</gene>
<comment type="caution">
    <text evidence="1">The sequence shown here is derived from an EMBL/GenBank/DDBJ whole genome shotgun (WGS) entry which is preliminary data.</text>
</comment>
<dbReference type="AlphaFoldDB" id="A0A645BPI7"/>
<name>A0A645BPI7_9ZZZZ</name>
<evidence type="ECO:0000313" key="1">
    <source>
        <dbReference type="EMBL" id="MPM67195.1"/>
    </source>
</evidence>
<reference evidence="1" key="1">
    <citation type="submission" date="2019-08" db="EMBL/GenBank/DDBJ databases">
        <authorList>
            <person name="Kucharzyk K."/>
            <person name="Murdoch R.W."/>
            <person name="Higgins S."/>
            <person name="Loffler F."/>
        </authorList>
    </citation>
    <scope>NUCLEOTIDE SEQUENCE</scope>
</reference>
<sequence length="220" mass="24994">MKRSAFGAGIKAGGPNYAVSFTQISEKSIPEVIELSDKVKSLIDKKIISEPEAKKLEFALQSYNNNWKTEFSQEKDIHNIHGEKNIFRYLPLKSMVLRLYGGDRLSDLILVMEAAKICKTRLSVSCPSSMTDLNQIKAVTKGVELIIEEEQTFLKSIDQYDRIRIISDNFPLDLFVRAAATGVYVVNAKPVGEGRVELLHYLREQSISYEYHRYGNIIEN</sequence>
<organism evidence="1">
    <name type="scientific">bioreactor metagenome</name>
    <dbReference type="NCBI Taxonomy" id="1076179"/>
    <lineage>
        <taxon>unclassified sequences</taxon>
        <taxon>metagenomes</taxon>
        <taxon>ecological metagenomes</taxon>
    </lineage>
</organism>
<accession>A0A645BPI7</accession>
<proteinExistence type="predicted"/>
<dbReference type="EMBL" id="VSSQ01021546">
    <property type="protein sequence ID" value="MPM67195.1"/>
    <property type="molecule type" value="Genomic_DNA"/>
</dbReference>